<evidence type="ECO:0000313" key="1">
    <source>
        <dbReference type="EMBL" id="EFU30896.1"/>
    </source>
</evidence>
<dbReference type="AlphaFoldDB" id="E6K6C5"/>
<keyword evidence="2" id="KW-1185">Reference proteome</keyword>
<sequence length="41" mass="4839">MAEPLHTLKPFVQQFPFYLSVHEEIAILGLWKRKVFVILAQ</sequence>
<accession>E6K6C5</accession>
<dbReference type="EMBL" id="AEPD01000023">
    <property type="protein sequence ID" value="EFU30896.1"/>
    <property type="molecule type" value="Genomic_DNA"/>
</dbReference>
<dbReference type="STRING" id="873513.HMPREF6485_1154"/>
<dbReference type="Proteomes" id="UP000003112">
    <property type="component" value="Unassembled WGS sequence"/>
</dbReference>
<reference evidence="1 2" key="1">
    <citation type="submission" date="2010-10" db="EMBL/GenBank/DDBJ databases">
        <authorList>
            <person name="Muzny D."/>
            <person name="Qin X."/>
            <person name="Deng J."/>
            <person name="Jiang H."/>
            <person name="Liu Y."/>
            <person name="Qu J."/>
            <person name="Song X.-Z."/>
            <person name="Zhang L."/>
            <person name="Thornton R."/>
            <person name="Coyle M."/>
            <person name="Francisco L."/>
            <person name="Jackson L."/>
            <person name="Javaid M."/>
            <person name="Korchina V."/>
            <person name="Kovar C."/>
            <person name="Mata R."/>
            <person name="Mathew T."/>
            <person name="Ngo R."/>
            <person name="Nguyen L."/>
            <person name="Nguyen N."/>
            <person name="Okwuonu G."/>
            <person name="Ongeri F."/>
            <person name="Pham C."/>
            <person name="Simmons D."/>
            <person name="Wilczek-Boney K."/>
            <person name="Hale W."/>
            <person name="Jakkamsetti A."/>
            <person name="Pham P."/>
            <person name="Ruth R."/>
            <person name="San Lucas F."/>
            <person name="Warren J."/>
            <person name="Zhang J."/>
            <person name="Zhao Z."/>
            <person name="Zhou C."/>
            <person name="Zhu D."/>
            <person name="Lee S."/>
            <person name="Bess C."/>
            <person name="Blankenburg K."/>
            <person name="Forbes L."/>
            <person name="Fu Q."/>
            <person name="Gubbala S."/>
            <person name="Hirani K."/>
            <person name="Jayaseelan J.C."/>
            <person name="Lara F."/>
            <person name="Munidasa M."/>
            <person name="Palculict T."/>
            <person name="Patil S."/>
            <person name="Pu L.-L."/>
            <person name="Saada N."/>
            <person name="Tang L."/>
            <person name="Weissenberger G."/>
            <person name="Zhu Y."/>
            <person name="Hemphill L."/>
            <person name="Shang Y."/>
            <person name="Youmans B."/>
            <person name="Ayvaz T."/>
            <person name="Ross M."/>
            <person name="Santibanez J."/>
            <person name="Aqrawi P."/>
            <person name="Gross S."/>
            <person name="Joshi V."/>
            <person name="Fowler G."/>
            <person name="Nazareth L."/>
            <person name="Reid J."/>
            <person name="Worley K."/>
            <person name="Petrosino J."/>
            <person name="Highlander S."/>
            <person name="Gibbs R."/>
        </authorList>
    </citation>
    <scope>NUCLEOTIDE SEQUENCE [LARGE SCALE GENOMIC DNA]</scope>
    <source>
        <strain evidence="1 2">ATCC 33574</strain>
    </source>
</reference>
<evidence type="ECO:0000313" key="2">
    <source>
        <dbReference type="Proteomes" id="UP000003112"/>
    </source>
</evidence>
<name>E6K6C5_9BACT</name>
<proteinExistence type="predicted"/>
<protein>
    <submittedName>
        <fullName evidence="1">Uncharacterized protein</fullName>
    </submittedName>
</protein>
<gene>
    <name evidence="1" type="ORF">HMPREF6485_1154</name>
</gene>
<comment type="caution">
    <text evidence="1">The sequence shown here is derived from an EMBL/GenBank/DDBJ whole genome shotgun (WGS) entry which is preliminary data.</text>
</comment>
<dbReference type="HOGENOM" id="CLU_3274438_0_0_10"/>
<organism evidence="1 2">
    <name type="scientific">Segatella buccae ATCC 33574</name>
    <dbReference type="NCBI Taxonomy" id="873513"/>
    <lineage>
        <taxon>Bacteria</taxon>
        <taxon>Pseudomonadati</taxon>
        <taxon>Bacteroidota</taxon>
        <taxon>Bacteroidia</taxon>
        <taxon>Bacteroidales</taxon>
        <taxon>Prevotellaceae</taxon>
        <taxon>Segatella</taxon>
    </lineage>
</organism>